<protein>
    <submittedName>
        <fullName evidence="2">Uncharacterized protein LOC136085435</fullName>
    </submittedName>
</protein>
<dbReference type="InterPro" id="IPR036397">
    <property type="entry name" value="RNaseH_sf"/>
</dbReference>
<dbReference type="Gene3D" id="3.30.420.10">
    <property type="entry name" value="Ribonuclease H-like superfamily/Ribonuclease H"/>
    <property type="match status" value="1"/>
</dbReference>
<sequence length="197" mass="22598">MKLDLGFKPYCKHKVHGLTANQKLARLKRCKTLLRQYGHCAVQNIIFSDEKLFVMEQSFNAKNNAVWSTSLKNIPQSLGTVQRYQNRSSVMVWAPVYSKEKLLLIFIERGTKINAVSYQESVLKAILQPEANLLYPNGDWCFQQDSAPAHTAKTTQEWHQQNCSKFIAEDEWSPSSPDLNPLDFCVWGILESKFNAK</sequence>
<proteinExistence type="predicted"/>
<name>A0ABM4CLZ3_HYDVU</name>
<evidence type="ECO:0000313" key="2">
    <source>
        <dbReference type="RefSeq" id="XP_065662814.1"/>
    </source>
</evidence>
<dbReference type="RefSeq" id="XP_065662814.1">
    <property type="nucleotide sequence ID" value="XM_065806742.1"/>
</dbReference>
<gene>
    <name evidence="2" type="primary">LOC136085435</name>
</gene>
<dbReference type="Proteomes" id="UP001652625">
    <property type="component" value="Chromosome 09"/>
</dbReference>
<accession>A0ABM4CLZ3</accession>
<dbReference type="PANTHER" id="PTHR46068:SF1">
    <property type="entry name" value="TRANSPOSASE IS30-LIKE HTH DOMAIN-CONTAINING PROTEIN"/>
    <property type="match status" value="1"/>
</dbReference>
<reference evidence="2" key="1">
    <citation type="submission" date="2025-08" db="UniProtKB">
        <authorList>
            <consortium name="RefSeq"/>
        </authorList>
    </citation>
    <scope>IDENTIFICATION</scope>
</reference>
<keyword evidence="1" id="KW-1185">Reference proteome</keyword>
<organism evidence="1 2">
    <name type="scientific">Hydra vulgaris</name>
    <name type="common">Hydra</name>
    <name type="synonym">Hydra attenuata</name>
    <dbReference type="NCBI Taxonomy" id="6087"/>
    <lineage>
        <taxon>Eukaryota</taxon>
        <taxon>Metazoa</taxon>
        <taxon>Cnidaria</taxon>
        <taxon>Hydrozoa</taxon>
        <taxon>Hydroidolina</taxon>
        <taxon>Anthoathecata</taxon>
        <taxon>Aplanulata</taxon>
        <taxon>Hydridae</taxon>
        <taxon>Hydra</taxon>
    </lineage>
</organism>
<dbReference type="PANTHER" id="PTHR46068">
    <property type="entry name" value="PROTEIN CBG27172"/>
    <property type="match status" value="1"/>
</dbReference>
<evidence type="ECO:0000313" key="1">
    <source>
        <dbReference type="Proteomes" id="UP001652625"/>
    </source>
</evidence>
<dbReference type="GeneID" id="136085435"/>